<dbReference type="RefSeq" id="XP_016611700.1">
    <property type="nucleotide sequence ID" value="XM_016749452.1"/>
</dbReference>
<evidence type="ECO:0000313" key="9">
    <source>
        <dbReference type="EMBL" id="KND03661.1"/>
    </source>
</evidence>
<feature type="region of interest" description="Disordered" evidence="7">
    <location>
        <begin position="1"/>
        <end position="60"/>
    </location>
</feature>
<dbReference type="PROSITE" id="PS50217">
    <property type="entry name" value="BZIP"/>
    <property type="match status" value="1"/>
</dbReference>
<evidence type="ECO:0000313" key="10">
    <source>
        <dbReference type="Proteomes" id="UP000053201"/>
    </source>
</evidence>
<dbReference type="GO" id="GO:0005634">
    <property type="term" value="C:nucleus"/>
    <property type="evidence" value="ECO:0007669"/>
    <property type="project" value="UniProtKB-SubCell"/>
</dbReference>
<keyword evidence="5" id="KW-0539">Nucleus</keyword>
<dbReference type="GO" id="GO:0003677">
    <property type="term" value="F:DNA binding"/>
    <property type="evidence" value="ECO:0007669"/>
    <property type="project" value="UniProtKB-KW"/>
</dbReference>
<dbReference type="Pfam" id="PF00170">
    <property type="entry name" value="bZIP_1"/>
    <property type="match status" value="1"/>
</dbReference>
<dbReference type="FunCoup" id="A0A0L0HQJ3">
    <property type="interactions" value="49"/>
</dbReference>
<feature type="coiled-coil region" evidence="6">
    <location>
        <begin position="407"/>
        <end position="441"/>
    </location>
</feature>
<dbReference type="FunFam" id="1.20.5.170:FF:000053">
    <property type="entry name" value="BZIP transcription factor AtfA"/>
    <property type="match status" value="1"/>
</dbReference>
<evidence type="ECO:0000256" key="7">
    <source>
        <dbReference type="SAM" id="MobiDB-lite"/>
    </source>
</evidence>
<dbReference type="CDD" id="cd14687">
    <property type="entry name" value="bZIP_ATF2"/>
    <property type="match status" value="1"/>
</dbReference>
<keyword evidence="4" id="KW-0804">Transcription</keyword>
<feature type="region of interest" description="Disordered" evidence="7">
    <location>
        <begin position="288"/>
        <end position="386"/>
    </location>
</feature>
<keyword evidence="10" id="KW-1185">Reference proteome</keyword>
<evidence type="ECO:0000259" key="8">
    <source>
        <dbReference type="PROSITE" id="PS50217"/>
    </source>
</evidence>
<evidence type="ECO:0000256" key="4">
    <source>
        <dbReference type="ARBA" id="ARBA00023163"/>
    </source>
</evidence>
<dbReference type="VEuPathDB" id="FungiDB:SPPG_01131"/>
<evidence type="ECO:0000256" key="2">
    <source>
        <dbReference type="ARBA" id="ARBA00023015"/>
    </source>
</evidence>
<comment type="subcellular location">
    <subcellularLocation>
        <location evidence="1">Nucleus</location>
    </subcellularLocation>
</comment>
<dbReference type="InParanoid" id="A0A0L0HQJ3"/>
<reference evidence="9 10" key="1">
    <citation type="submission" date="2009-08" db="EMBL/GenBank/DDBJ databases">
        <title>The Genome Sequence of Spizellomyces punctatus strain DAOM BR117.</title>
        <authorList>
            <consortium name="The Broad Institute Genome Sequencing Platform"/>
            <person name="Russ C."/>
            <person name="Cuomo C."/>
            <person name="Shea T."/>
            <person name="Young S.K."/>
            <person name="Zeng Q."/>
            <person name="Koehrsen M."/>
            <person name="Haas B."/>
            <person name="Borodovsky M."/>
            <person name="Guigo R."/>
            <person name="Alvarado L."/>
            <person name="Berlin A."/>
            <person name="Bochicchio J."/>
            <person name="Borenstein D."/>
            <person name="Chapman S."/>
            <person name="Chen Z."/>
            <person name="Engels R."/>
            <person name="Freedman E."/>
            <person name="Gellesch M."/>
            <person name="Goldberg J."/>
            <person name="Griggs A."/>
            <person name="Gujja S."/>
            <person name="Heiman D."/>
            <person name="Hepburn T."/>
            <person name="Howarth C."/>
            <person name="Jen D."/>
            <person name="Larson L."/>
            <person name="Lewis B."/>
            <person name="Mehta T."/>
            <person name="Park D."/>
            <person name="Pearson M."/>
            <person name="Roberts A."/>
            <person name="Saif S."/>
            <person name="Shenoy N."/>
            <person name="Sisk P."/>
            <person name="Stolte C."/>
            <person name="Sykes S."/>
            <person name="Thomson T."/>
            <person name="Walk T."/>
            <person name="White J."/>
            <person name="Yandava C."/>
            <person name="Burger G."/>
            <person name="Gray M.W."/>
            <person name="Holland P.W.H."/>
            <person name="King N."/>
            <person name="Lang F.B.F."/>
            <person name="Roger A.J."/>
            <person name="Ruiz-Trillo I."/>
            <person name="Lander E."/>
            <person name="Nusbaum C."/>
        </authorList>
    </citation>
    <scope>NUCLEOTIDE SEQUENCE [LARGE SCALE GENOMIC DNA]</scope>
    <source>
        <strain evidence="9 10">DAOM BR117</strain>
    </source>
</reference>
<keyword evidence="2" id="KW-0805">Transcription regulation</keyword>
<dbReference type="GO" id="GO:0003700">
    <property type="term" value="F:DNA-binding transcription factor activity"/>
    <property type="evidence" value="ECO:0007669"/>
    <property type="project" value="InterPro"/>
</dbReference>
<dbReference type="EMBL" id="KQ257451">
    <property type="protein sequence ID" value="KND03661.1"/>
    <property type="molecule type" value="Genomic_DNA"/>
</dbReference>
<dbReference type="Gene3D" id="1.20.5.170">
    <property type="match status" value="1"/>
</dbReference>
<dbReference type="InterPro" id="IPR004827">
    <property type="entry name" value="bZIP"/>
</dbReference>
<name>A0A0L0HQJ3_SPIPD</name>
<evidence type="ECO:0000256" key="1">
    <source>
        <dbReference type="ARBA" id="ARBA00004123"/>
    </source>
</evidence>
<feature type="compositionally biased region" description="Polar residues" evidence="7">
    <location>
        <begin position="36"/>
        <end position="51"/>
    </location>
</feature>
<feature type="domain" description="BZIP" evidence="8">
    <location>
        <begin position="382"/>
        <end position="445"/>
    </location>
</feature>
<sequence>MATVATAFREPASVGLKRESNSPVADGEQRTENRETTQAQSVESTTSQSAPTRIGLLDFPPGVSPSPLPTIDQTPNRFLQNCTKLDLEPNPFEVSFLAQQNGAPIPEPPSGVGFASSPNPILPPLVPSPRFNGPLLTPISAALASLGAPITTGPNANISAPAEANGGGPHIPPASETYTSASTNSVVLGPHAPYSYPGADGSAIPMGPVHTGTAVAPSEAAFAPPSGAAPAMPVYPSHNEIPPAAQGMYGPSPFRHAAYANGIDPMLSMQYPPHSPQAAAATLLDMRRDQDRSRQRPAGHDRSSWAPMPSQEREVPPSVPRKRSVEEEEGEMPGSAKRTSPPSKARRRSNASNVAKSVPPEDSPEQFDDMKSDKKVEDMDPEEKRRTFLERNRQAALKCRQKKKQWLQSLQAKVDFLTTDNENLQNQATQLREEILNLKTLLLAHRDCPIAKQNGLNLAAIEATLPISSIQSYSAHRLY</sequence>
<proteinExistence type="predicted"/>
<dbReference type="InterPro" id="IPR046347">
    <property type="entry name" value="bZIP_sf"/>
</dbReference>
<dbReference type="SUPFAM" id="SSF57959">
    <property type="entry name" value="Leucine zipper domain"/>
    <property type="match status" value="1"/>
</dbReference>
<dbReference type="PANTHER" id="PTHR19304">
    <property type="entry name" value="CYCLIC-AMP RESPONSE ELEMENT BINDING PROTEIN"/>
    <property type="match status" value="1"/>
</dbReference>
<accession>A0A0L0HQJ3</accession>
<dbReference type="OrthoDB" id="295274at2759"/>
<keyword evidence="3" id="KW-0238">DNA-binding</keyword>
<evidence type="ECO:0000256" key="5">
    <source>
        <dbReference type="ARBA" id="ARBA00023242"/>
    </source>
</evidence>
<keyword evidence="6" id="KW-0175">Coiled coil</keyword>
<feature type="compositionally biased region" description="Basic and acidic residues" evidence="7">
    <location>
        <begin position="368"/>
        <end position="386"/>
    </location>
</feature>
<evidence type="ECO:0000256" key="6">
    <source>
        <dbReference type="SAM" id="Coils"/>
    </source>
</evidence>
<dbReference type="STRING" id="645134.A0A0L0HQJ3"/>
<dbReference type="AlphaFoldDB" id="A0A0L0HQJ3"/>
<dbReference type="eggNOG" id="KOG1414">
    <property type="taxonomic scope" value="Eukaryota"/>
</dbReference>
<gene>
    <name evidence="9" type="ORF">SPPG_01131</name>
</gene>
<dbReference type="InterPro" id="IPR051027">
    <property type="entry name" value="bZIP_transcription_factors"/>
</dbReference>
<feature type="compositionally biased region" description="Basic and acidic residues" evidence="7">
    <location>
        <begin position="288"/>
        <end position="303"/>
    </location>
</feature>
<protein>
    <recommendedName>
        <fullName evidence="8">BZIP domain-containing protein</fullName>
    </recommendedName>
</protein>
<organism evidence="9 10">
    <name type="scientific">Spizellomyces punctatus (strain DAOM BR117)</name>
    <dbReference type="NCBI Taxonomy" id="645134"/>
    <lineage>
        <taxon>Eukaryota</taxon>
        <taxon>Fungi</taxon>
        <taxon>Fungi incertae sedis</taxon>
        <taxon>Chytridiomycota</taxon>
        <taxon>Chytridiomycota incertae sedis</taxon>
        <taxon>Chytridiomycetes</taxon>
        <taxon>Spizellomycetales</taxon>
        <taxon>Spizellomycetaceae</taxon>
        <taxon>Spizellomyces</taxon>
    </lineage>
</organism>
<dbReference type="Proteomes" id="UP000053201">
    <property type="component" value="Unassembled WGS sequence"/>
</dbReference>
<dbReference type="SMART" id="SM00338">
    <property type="entry name" value="BRLZ"/>
    <property type="match status" value="1"/>
</dbReference>
<evidence type="ECO:0000256" key="3">
    <source>
        <dbReference type="ARBA" id="ARBA00023125"/>
    </source>
</evidence>
<dbReference type="GeneID" id="27684817"/>
<dbReference type="OMA" id="QQIHTIP"/>